<dbReference type="Gene3D" id="3.40.228.10">
    <property type="entry name" value="Dimethylsulfoxide Reductase, domain 2"/>
    <property type="match status" value="1"/>
</dbReference>
<dbReference type="InterPro" id="IPR050612">
    <property type="entry name" value="Prok_Mopterin_Oxidored"/>
</dbReference>
<evidence type="ECO:0000256" key="3">
    <source>
        <dbReference type="ARBA" id="ARBA00023004"/>
    </source>
</evidence>
<evidence type="ECO:0000313" key="6">
    <source>
        <dbReference type="Proteomes" id="UP000254000"/>
    </source>
</evidence>
<sequence>MIDYEEFLDGIDRKAYHEGEVEWEEDGCTVTRTYNYSAPGCHDSCGVLLYTKDGKLEKVEGDPLDPYANGKLCMRCLDLDEMVNHPQRLKYPMRRAGERGENKWERISWDEALDMIDTYIKEEIDGKGLGRESILVGHGTGRNINWQVPFIAGACFRTANVGGIYFSGWWCYMPRVCGAAGPLGDYPIVDASETLPERYAHSEWVRPDVLVVWGNEPLKSNGDGYLGHWLNVCVQMGTKVVSIDPVLTWWGARAEHWLRPRPGTDCCIALAWLNVIMGEDLIDHEFVDNWCAYYDELKEHVQQFSPAWAASITGVPEDEIVAAARLYASADRGAIQWGLVFDAGTRSSMHWVEAVCDLMAICGNIEKPGTHVLVHNSFDINAGYSSVDLYADPQALERKFRKWMVGDQGLDFVGMSNCDAMASVLEAGEVPATGEPYPIKMLWAQSCNAFAGHEGQVPRAYKYMKEIPFIVYADPFVTPTMVAIADLVLPVSMSVERDSARTWWTPLRAMKKVTSFYEAKSDEEIALWLGRRLNPDLFVRWESAEDLINDYLLTDLAVVGPDGKVQKANFSAATDDNWGHTSVTEDGGPSVTTKCPYTFDQLVEAGGHAYDEWNATYFKHEKGMLRPDGQVGFNTPSGRIELVPTIFQSWGIPPYPVYTPAPETWETTPEIMEKFPFYLINGARSYEFFHTEHRQAPTMREFHPEPRVKVSPGTAAEYGLQDGDWIWMENDEGRCKQMVEVFAGIPDDCLSAEHGWWKPEEEGAVPHLHGCFDYNVNNLTRNFQSGPGGIGSPIKCTRCRIYKVKDGDVMPGEQITQLGGWRDDYQPMQA</sequence>
<dbReference type="SUPFAM" id="SSF53706">
    <property type="entry name" value="Formate dehydrogenase/DMSO reductase, domains 1-3"/>
    <property type="match status" value="1"/>
</dbReference>
<comment type="caution">
    <text evidence="5">The sequence shown here is derived from an EMBL/GenBank/DDBJ whole genome shotgun (WGS) entry which is preliminary data.</text>
</comment>
<keyword evidence="2" id="KW-0479">Metal-binding</keyword>
<keyword evidence="6" id="KW-1185">Reference proteome</keyword>
<dbReference type="RefSeq" id="WP_015540496.1">
    <property type="nucleotide sequence ID" value="NZ_CABMMS010000004.1"/>
</dbReference>
<name>A0A369M3W8_9ACTN</name>
<dbReference type="OrthoDB" id="7376058at2"/>
<dbReference type="Pfam" id="PF04879">
    <property type="entry name" value="Molybdop_Fe4S4"/>
    <property type="match status" value="1"/>
</dbReference>
<dbReference type="GO" id="GO:0043546">
    <property type="term" value="F:molybdopterin cofactor binding"/>
    <property type="evidence" value="ECO:0007669"/>
    <property type="project" value="InterPro"/>
</dbReference>
<dbReference type="InterPro" id="IPR037949">
    <property type="entry name" value="MopB_CT_Acetylene-hydratase"/>
</dbReference>
<dbReference type="CDD" id="cd02781">
    <property type="entry name" value="MopB_CT_Acetylene-hydratase"/>
    <property type="match status" value="1"/>
</dbReference>
<dbReference type="InterPro" id="IPR006656">
    <property type="entry name" value="Mopterin_OxRdtase"/>
</dbReference>
<dbReference type="Gene3D" id="3.40.50.740">
    <property type="match status" value="1"/>
</dbReference>
<evidence type="ECO:0000313" key="5">
    <source>
        <dbReference type="EMBL" id="RDB65155.1"/>
    </source>
</evidence>
<keyword evidence="4" id="KW-0411">Iron-sulfur</keyword>
<proteinExistence type="inferred from homology"/>
<dbReference type="PANTHER" id="PTHR43742">
    <property type="entry name" value="TRIMETHYLAMINE-N-OXIDE REDUCTASE"/>
    <property type="match status" value="1"/>
</dbReference>
<gene>
    <name evidence="5" type="ORF">C1877_07340</name>
</gene>
<dbReference type="Pfam" id="PF00384">
    <property type="entry name" value="Molybdopterin"/>
    <property type="match status" value="1"/>
</dbReference>
<dbReference type="SUPFAM" id="SSF50692">
    <property type="entry name" value="ADC-like"/>
    <property type="match status" value="1"/>
</dbReference>
<dbReference type="PROSITE" id="PS51669">
    <property type="entry name" value="4FE4S_MOW_BIS_MGD"/>
    <property type="match status" value="1"/>
</dbReference>
<protein>
    <submittedName>
        <fullName evidence="5">Dehydrogenase</fullName>
    </submittedName>
</protein>
<dbReference type="InterPro" id="IPR006963">
    <property type="entry name" value="Mopterin_OxRdtase_4Fe-4S_dom"/>
</dbReference>
<reference evidence="5 6" key="1">
    <citation type="journal article" date="2018" name="Elife">
        <title>Discovery and characterization of a prevalent human gut bacterial enzyme sufficient for the inactivation of a family of plant toxins.</title>
        <authorList>
            <person name="Koppel N."/>
            <person name="Bisanz J.E."/>
            <person name="Pandelia M.E."/>
            <person name="Turnbaugh P.J."/>
            <person name="Balskus E.P."/>
        </authorList>
    </citation>
    <scope>NUCLEOTIDE SEQUENCE [LARGE SCALE GENOMIC DNA]</scope>
    <source>
        <strain evidence="5 6">3C</strain>
    </source>
</reference>
<dbReference type="InterPro" id="IPR009010">
    <property type="entry name" value="Asp_de-COase-like_dom_sf"/>
</dbReference>
<dbReference type="Gene3D" id="2.20.25.90">
    <property type="entry name" value="ADC-like domains"/>
    <property type="match status" value="1"/>
</dbReference>
<dbReference type="GO" id="GO:0051536">
    <property type="term" value="F:iron-sulfur cluster binding"/>
    <property type="evidence" value="ECO:0007669"/>
    <property type="project" value="UniProtKB-KW"/>
</dbReference>
<comment type="similarity">
    <text evidence="1">Belongs to the prokaryotic molybdopterin-containing oxidoreductase family.</text>
</comment>
<dbReference type="GO" id="GO:0046872">
    <property type="term" value="F:metal ion binding"/>
    <property type="evidence" value="ECO:0007669"/>
    <property type="project" value="UniProtKB-KW"/>
</dbReference>
<dbReference type="Pfam" id="PF01568">
    <property type="entry name" value="Molydop_binding"/>
    <property type="match status" value="1"/>
</dbReference>
<dbReference type="InterPro" id="IPR006657">
    <property type="entry name" value="MoPterin_dinucl-bd_dom"/>
</dbReference>
<evidence type="ECO:0000256" key="2">
    <source>
        <dbReference type="ARBA" id="ARBA00022723"/>
    </source>
</evidence>
<organism evidence="5 6">
    <name type="scientific">Gordonibacter pamelaeae</name>
    <dbReference type="NCBI Taxonomy" id="471189"/>
    <lineage>
        <taxon>Bacteria</taxon>
        <taxon>Bacillati</taxon>
        <taxon>Actinomycetota</taxon>
        <taxon>Coriobacteriia</taxon>
        <taxon>Eggerthellales</taxon>
        <taxon>Eggerthellaceae</taxon>
        <taxon>Gordonibacter</taxon>
    </lineage>
</organism>
<dbReference type="GO" id="GO:0016491">
    <property type="term" value="F:oxidoreductase activity"/>
    <property type="evidence" value="ECO:0007669"/>
    <property type="project" value="InterPro"/>
</dbReference>
<dbReference type="PANTHER" id="PTHR43742:SF6">
    <property type="entry name" value="OXIDOREDUCTASE YYAE-RELATED"/>
    <property type="match status" value="1"/>
</dbReference>
<dbReference type="AlphaFoldDB" id="A0A369M3W8"/>
<dbReference type="GO" id="GO:0018818">
    <property type="term" value="F:acetylene hydratase activity"/>
    <property type="evidence" value="ECO:0007669"/>
    <property type="project" value="InterPro"/>
</dbReference>
<dbReference type="Proteomes" id="UP000254000">
    <property type="component" value="Unassembled WGS sequence"/>
</dbReference>
<dbReference type="EMBL" id="PPTS01000004">
    <property type="protein sequence ID" value="RDB65155.1"/>
    <property type="molecule type" value="Genomic_DNA"/>
</dbReference>
<evidence type="ECO:0000256" key="1">
    <source>
        <dbReference type="ARBA" id="ARBA00010312"/>
    </source>
</evidence>
<dbReference type="SMART" id="SM00926">
    <property type="entry name" value="Molybdop_Fe4S4"/>
    <property type="match status" value="1"/>
</dbReference>
<dbReference type="GeneID" id="78359508"/>
<dbReference type="Gene3D" id="2.40.40.20">
    <property type="match status" value="1"/>
</dbReference>
<accession>A0A369M3W8</accession>
<evidence type="ECO:0000256" key="4">
    <source>
        <dbReference type="ARBA" id="ARBA00023014"/>
    </source>
</evidence>
<keyword evidence="3" id="KW-0408">Iron</keyword>